<evidence type="ECO:0000256" key="2">
    <source>
        <dbReference type="ARBA" id="ARBA00022448"/>
    </source>
</evidence>
<dbReference type="Gene3D" id="1.10.3720.10">
    <property type="entry name" value="MetI-like"/>
    <property type="match status" value="1"/>
</dbReference>
<reference evidence="10" key="1">
    <citation type="submission" date="2015-01" db="EMBL/GenBank/DDBJ databases">
        <title>Draft genome sequence of Rhodococcus pyridinivorans strain KG-16, a hydrocarbon-degrading bacterium.</title>
        <authorList>
            <person name="Aggarwal R.K."/>
            <person name="Dawar C."/>
        </authorList>
    </citation>
    <scope>NUCLEOTIDE SEQUENCE [LARGE SCALE GENOMIC DNA]</scope>
    <source>
        <strain evidence="10">KG-16</strain>
    </source>
</reference>
<keyword evidence="2 7" id="KW-0813">Transport</keyword>
<comment type="subcellular location">
    <subcellularLocation>
        <location evidence="1 7">Cell membrane</location>
        <topology evidence="1 7">Multi-pass membrane protein</topology>
    </subcellularLocation>
</comment>
<gene>
    <name evidence="9" type="ORF">Z045_10140</name>
</gene>
<dbReference type="InterPro" id="IPR035906">
    <property type="entry name" value="MetI-like_sf"/>
</dbReference>
<dbReference type="EMBL" id="AZXY01000004">
    <property type="protein sequence ID" value="KSZ58961.1"/>
    <property type="molecule type" value="Genomic_DNA"/>
</dbReference>
<accession>A0A0V9ULU8</accession>
<dbReference type="PANTHER" id="PTHR30151">
    <property type="entry name" value="ALKANE SULFONATE ABC TRANSPORTER-RELATED, MEMBRANE SUBUNIT"/>
    <property type="match status" value="1"/>
</dbReference>
<dbReference type="GO" id="GO:0005886">
    <property type="term" value="C:plasma membrane"/>
    <property type="evidence" value="ECO:0007669"/>
    <property type="project" value="UniProtKB-SubCell"/>
</dbReference>
<keyword evidence="3" id="KW-1003">Cell membrane</keyword>
<evidence type="ECO:0000256" key="5">
    <source>
        <dbReference type="ARBA" id="ARBA00022989"/>
    </source>
</evidence>
<keyword evidence="6 7" id="KW-0472">Membrane</keyword>
<dbReference type="SUPFAM" id="SSF161098">
    <property type="entry name" value="MetI-like"/>
    <property type="match status" value="1"/>
</dbReference>
<evidence type="ECO:0000313" key="10">
    <source>
        <dbReference type="Proteomes" id="UP000053060"/>
    </source>
</evidence>
<dbReference type="Proteomes" id="UP000053060">
    <property type="component" value="Unassembled WGS sequence"/>
</dbReference>
<dbReference type="PATRIC" id="fig|1441730.3.peg.2109"/>
<evidence type="ECO:0000259" key="8">
    <source>
        <dbReference type="PROSITE" id="PS50928"/>
    </source>
</evidence>
<keyword evidence="5 7" id="KW-1133">Transmembrane helix</keyword>
<evidence type="ECO:0000256" key="1">
    <source>
        <dbReference type="ARBA" id="ARBA00004651"/>
    </source>
</evidence>
<feature type="transmembrane region" description="Helical" evidence="7">
    <location>
        <begin position="138"/>
        <end position="159"/>
    </location>
</feature>
<evidence type="ECO:0000256" key="7">
    <source>
        <dbReference type="RuleBase" id="RU363032"/>
    </source>
</evidence>
<dbReference type="RefSeq" id="WP_060651738.1">
    <property type="nucleotide sequence ID" value="NZ_AZXY01000004.1"/>
</dbReference>
<dbReference type="CDD" id="cd06261">
    <property type="entry name" value="TM_PBP2"/>
    <property type="match status" value="1"/>
</dbReference>
<protein>
    <recommendedName>
        <fullName evidence="8">ABC transmembrane type-1 domain-containing protein</fullName>
    </recommendedName>
</protein>
<reference evidence="9 10" key="2">
    <citation type="journal article" date="2016" name="Genome Announc.">
        <title>Draft Genome Sequence of a Versatile Hydrocarbon-Degrading Bacterium, Rhodococcus pyridinivorans Strain KG-16, Collected from Oil Fields in India.</title>
        <authorList>
            <person name="Aggarwal R.K."/>
            <person name="Dawar C."/>
            <person name="Phanindranath R."/>
            <person name="Mutnuri L."/>
            <person name="Dayal A.M."/>
        </authorList>
    </citation>
    <scope>NUCLEOTIDE SEQUENCE [LARGE SCALE GENOMIC DNA]</scope>
    <source>
        <strain evidence="9 10">KG-16</strain>
    </source>
</reference>
<sequence>MTTTLSSTTVSRWSNAALGWTAAAVLLLVWQLGAASARSPYFPTPIDIFGNVYDRWFSAGLSHGILTDSFYSDILPSIGRLLVGLAIAWVVGITLGVLLGRIPVLAMTIEPLLHFMRGLPGPVLLPLALVLIGTGSAMRIGLITFGAIWPVLFNTYSAVRQVPEGFEDAARSTRISRTGMLFRVILPSASTGIFAGIKVSTSLGIILLIASELYAASDGIGFGLSQAQRSFEFLTMWSYIVALSLLGYLSNLLLVRIEHSLLDWHRLRMAIDN</sequence>
<dbReference type="PROSITE" id="PS50928">
    <property type="entry name" value="ABC_TM1"/>
    <property type="match status" value="1"/>
</dbReference>
<evidence type="ECO:0000256" key="4">
    <source>
        <dbReference type="ARBA" id="ARBA00022692"/>
    </source>
</evidence>
<dbReference type="PANTHER" id="PTHR30151:SF0">
    <property type="entry name" value="ABC TRANSPORTER PERMEASE PROTEIN MJ0413-RELATED"/>
    <property type="match status" value="1"/>
</dbReference>
<dbReference type="GO" id="GO:0055085">
    <property type="term" value="P:transmembrane transport"/>
    <property type="evidence" value="ECO:0007669"/>
    <property type="project" value="InterPro"/>
</dbReference>
<evidence type="ECO:0000313" key="9">
    <source>
        <dbReference type="EMBL" id="KSZ58961.1"/>
    </source>
</evidence>
<organism evidence="9 10">
    <name type="scientific">Rhodococcus pyridinivorans KG-16</name>
    <dbReference type="NCBI Taxonomy" id="1441730"/>
    <lineage>
        <taxon>Bacteria</taxon>
        <taxon>Bacillati</taxon>
        <taxon>Actinomycetota</taxon>
        <taxon>Actinomycetes</taxon>
        <taxon>Mycobacteriales</taxon>
        <taxon>Nocardiaceae</taxon>
        <taxon>Rhodococcus</taxon>
    </lineage>
</organism>
<evidence type="ECO:0000256" key="6">
    <source>
        <dbReference type="ARBA" id="ARBA00023136"/>
    </source>
</evidence>
<proteinExistence type="inferred from homology"/>
<feature type="transmembrane region" description="Helical" evidence="7">
    <location>
        <begin position="112"/>
        <end position="132"/>
    </location>
</feature>
<feature type="transmembrane region" description="Helical" evidence="7">
    <location>
        <begin position="236"/>
        <end position="257"/>
    </location>
</feature>
<dbReference type="AlphaFoldDB" id="A0A0V9ULU8"/>
<dbReference type="InterPro" id="IPR000515">
    <property type="entry name" value="MetI-like"/>
</dbReference>
<feature type="transmembrane region" description="Helical" evidence="7">
    <location>
        <begin position="78"/>
        <end position="100"/>
    </location>
</feature>
<keyword evidence="4 7" id="KW-0812">Transmembrane</keyword>
<comment type="similarity">
    <text evidence="7">Belongs to the binding-protein-dependent transport system permease family.</text>
</comment>
<dbReference type="Pfam" id="PF00528">
    <property type="entry name" value="BPD_transp_1"/>
    <property type="match status" value="1"/>
</dbReference>
<feature type="domain" description="ABC transmembrane type-1" evidence="8">
    <location>
        <begin position="74"/>
        <end position="258"/>
    </location>
</feature>
<feature type="transmembrane region" description="Helical" evidence="7">
    <location>
        <begin position="180"/>
        <end position="197"/>
    </location>
</feature>
<comment type="caution">
    <text evidence="9">The sequence shown here is derived from an EMBL/GenBank/DDBJ whole genome shotgun (WGS) entry which is preliminary data.</text>
</comment>
<evidence type="ECO:0000256" key="3">
    <source>
        <dbReference type="ARBA" id="ARBA00022475"/>
    </source>
</evidence>
<name>A0A0V9ULU8_9NOCA</name>